<dbReference type="PANTHER" id="PTHR19288">
    <property type="entry name" value="4-NITROPHENYLPHOSPHATASE-RELATED"/>
    <property type="match status" value="1"/>
</dbReference>
<dbReference type="Pfam" id="PF13242">
    <property type="entry name" value="Hydrolase_like"/>
    <property type="match status" value="1"/>
</dbReference>
<protein>
    <submittedName>
        <fullName evidence="1">HAD superfamily hydrolase (TIGR01459 family)</fullName>
    </submittedName>
</protein>
<keyword evidence="1" id="KW-0378">Hydrolase</keyword>
<keyword evidence="2" id="KW-1185">Reference proteome</keyword>
<comment type="caution">
    <text evidence="1">The sequence shown here is derived from an EMBL/GenBank/DDBJ whole genome shotgun (WGS) entry which is preliminary data.</text>
</comment>
<dbReference type="SUPFAM" id="SSF56784">
    <property type="entry name" value="HAD-like"/>
    <property type="match status" value="1"/>
</dbReference>
<dbReference type="InterPro" id="IPR036412">
    <property type="entry name" value="HAD-like_sf"/>
</dbReference>
<dbReference type="GO" id="GO:0005737">
    <property type="term" value="C:cytoplasm"/>
    <property type="evidence" value="ECO:0007669"/>
    <property type="project" value="TreeGrafter"/>
</dbReference>
<dbReference type="InterPro" id="IPR023214">
    <property type="entry name" value="HAD_sf"/>
</dbReference>
<dbReference type="InterPro" id="IPR006357">
    <property type="entry name" value="HAD-SF_hydro_IIA"/>
</dbReference>
<reference evidence="1 2" key="1">
    <citation type="submission" date="2020-08" db="EMBL/GenBank/DDBJ databases">
        <title>Genomic Encyclopedia of Type Strains, Phase IV (KMG-IV): sequencing the most valuable type-strain genomes for metagenomic binning, comparative biology and taxonomic classification.</title>
        <authorList>
            <person name="Goeker M."/>
        </authorList>
    </citation>
    <scope>NUCLEOTIDE SEQUENCE [LARGE SCALE GENOMIC DNA]</scope>
    <source>
        <strain evidence="1 2">DSM 103377</strain>
    </source>
</reference>
<dbReference type="Proteomes" id="UP000553766">
    <property type="component" value="Unassembled WGS sequence"/>
</dbReference>
<dbReference type="EMBL" id="JACIJS010000001">
    <property type="protein sequence ID" value="MBB5514093.1"/>
    <property type="molecule type" value="Genomic_DNA"/>
</dbReference>
<gene>
    <name evidence="1" type="ORF">FHS89_000091</name>
</gene>
<evidence type="ECO:0000313" key="1">
    <source>
        <dbReference type="EMBL" id="MBB5514093.1"/>
    </source>
</evidence>
<sequence>MTRILSSLSEVALQYDAVFCDLWGCLHNGVRPFPEAVAALEAFRDGGGIVVLLTNSPRPSDGVYQQLDAMGVDRALYQAVASSGDAALAALAAGAFGRKVWHIGPDRDESFFQTLARSYPEANITRVPRNEAEGIVCTGLYDDDTETPEDYREEILFGVNEGLKMLCANPDIFVDKGDKRIWCAGGIARAYEDAGGDARYFGKPHAPIYDLARQRLIEVTGGKRIADDRILCIGDGIHTDIRGAVGEDMDSLFVTGGLAREETGTTDQPDPDKLRAFIRDAQLTPTMSIGALR</sequence>
<dbReference type="InterPro" id="IPR006356">
    <property type="entry name" value="HAD-SF_hydro_IIA_hyp3"/>
</dbReference>
<dbReference type="PANTHER" id="PTHR19288:SF90">
    <property type="entry name" value="OS08G0542600 PROTEIN"/>
    <property type="match status" value="1"/>
</dbReference>
<name>A0A840WIP9_9RHOB</name>
<dbReference type="GO" id="GO:0016791">
    <property type="term" value="F:phosphatase activity"/>
    <property type="evidence" value="ECO:0007669"/>
    <property type="project" value="TreeGrafter"/>
</dbReference>
<dbReference type="CDD" id="cd07525">
    <property type="entry name" value="HAD_like"/>
    <property type="match status" value="1"/>
</dbReference>
<dbReference type="AlphaFoldDB" id="A0A840WIP9"/>
<proteinExistence type="predicted"/>
<organism evidence="1 2">
    <name type="scientific">Rubricella aquisinus</name>
    <dbReference type="NCBI Taxonomy" id="2028108"/>
    <lineage>
        <taxon>Bacteria</taxon>
        <taxon>Pseudomonadati</taxon>
        <taxon>Pseudomonadota</taxon>
        <taxon>Alphaproteobacteria</taxon>
        <taxon>Rhodobacterales</taxon>
        <taxon>Paracoccaceae</taxon>
        <taxon>Rubricella</taxon>
    </lineage>
</organism>
<dbReference type="Gene3D" id="3.40.50.1000">
    <property type="entry name" value="HAD superfamily/HAD-like"/>
    <property type="match status" value="2"/>
</dbReference>
<dbReference type="NCBIfam" id="TIGR01460">
    <property type="entry name" value="HAD-SF-IIA"/>
    <property type="match status" value="1"/>
</dbReference>
<dbReference type="RefSeq" id="WP_184007353.1">
    <property type="nucleotide sequence ID" value="NZ_JACIJS010000001.1"/>
</dbReference>
<evidence type="ECO:0000313" key="2">
    <source>
        <dbReference type="Proteomes" id="UP000553766"/>
    </source>
</evidence>
<dbReference type="Pfam" id="PF13344">
    <property type="entry name" value="Hydrolase_6"/>
    <property type="match status" value="1"/>
</dbReference>
<dbReference type="NCBIfam" id="TIGR01459">
    <property type="entry name" value="HAD-SF-IIA-hyp4"/>
    <property type="match status" value="1"/>
</dbReference>
<accession>A0A840WIP9</accession>